<feature type="region of interest" description="Disordered" evidence="1">
    <location>
        <begin position="198"/>
        <end position="235"/>
    </location>
</feature>
<protein>
    <submittedName>
        <fullName evidence="2">Uncharacterized protein</fullName>
    </submittedName>
</protein>
<gene>
    <name evidence="2" type="ORF">Vretimale_15370</name>
</gene>
<feature type="compositionally biased region" description="Low complexity" evidence="1">
    <location>
        <begin position="198"/>
        <end position="218"/>
    </location>
</feature>
<dbReference type="AlphaFoldDB" id="A0A8J4GQP3"/>
<feature type="region of interest" description="Disordered" evidence="1">
    <location>
        <begin position="94"/>
        <end position="138"/>
    </location>
</feature>
<evidence type="ECO:0000313" key="2">
    <source>
        <dbReference type="EMBL" id="GIM11949.1"/>
    </source>
</evidence>
<dbReference type="EMBL" id="BNCQ01000041">
    <property type="protein sequence ID" value="GIM11949.1"/>
    <property type="molecule type" value="Genomic_DNA"/>
</dbReference>
<feature type="non-terminal residue" evidence="2">
    <location>
        <position position="321"/>
    </location>
</feature>
<evidence type="ECO:0000313" key="3">
    <source>
        <dbReference type="Proteomes" id="UP000722791"/>
    </source>
</evidence>
<name>A0A8J4GQP3_9CHLO</name>
<accession>A0A8J4GQP3</accession>
<dbReference type="Proteomes" id="UP000722791">
    <property type="component" value="Unassembled WGS sequence"/>
</dbReference>
<comment type="caution">
    <text evidence="2">The sequence shown here is derived from an EMBL/GenBank/DDBJ whole genome shotgun (WGS) entry which is preliminary data.</text>
</comment>
<proteinExistence type="predicted"/>
<sequence length="321" mass="33233">MNENMEFIGDVAFQAAERRLAHHSSFPTEGSRNESQQDFDLPLNLQLALMSADSAGSTESRTTAVGLWSTRNSADGRIGAMLASSLRNVGVTLDSPGASATGTPTGPSCTGGGHGEAQPSVGQSPRLMSIPTLRKSNPNMGHPLSPACTATATPLARHVAIRSLRKAGDPVPITLPSIASLTDSTRQRDGALPVIQVPAPDAADAGGPSPSVSPSATSPRPPAFSPSGDFYPSPRMRRSMTLEAHADSDSCQYVAVSTAAAVGGIATSSSTISAPCATLPASTGSAWSQPYTHSPSHSPRERFARLASFHLVYSPYGTRDQ</sequence>
<evidence type="ECO:0000256" key="1">
    <source>
        <dbReference type="SAM" id="MobiDB-lite"/>
    </source>
</evidence>
<organism evidence="2 3">
    <name type="scientific">Volvox reticuliferus</name>
    <dbReference type="NCBI Taxonomy" id="1737510"/>
    <lineage>
        <taxon>Eukaryota</taxon>
        <taxon>Viridiplantae</taxon>
        <taxon>Chlorophyta</taxon>
        <taxon>core chlorophytes</taxon>
        <taxon>Chlorophyceae</taxon>
        <taxon>CS clade</taxon>
        <taxon>Chlamydomonadales</taxon>
        <taxon>Volvocaceae</taxon>
        <taxon>Volvox</taxon>
    </lineage>
</organism>
<reference evidence="2" key="1">
    <citation type="journal article" date="2021" name="Proc. Natl. Acad. Sci. U.S.A.">
        <title>Three genomes in the algal genus Volvox reveal the fate of a haploid sex-determining region after a transition to homothallism.</title>
        <authorList>
            <person name="Yamamoto K."/>
            <person name="Hamaji T."/>
            <person name="Kawai-Toyooka H."/>
            <person name="Matsuzaki R."/>
            <person name="Takahashi F."/>
            <person name="Nishimura Y."/>
            <person name="Kawachi M."/>
            <person name="Noguchi H."/>
            <person name="Minakuchi Y."/>
            <person name="Umen J.G."/>
            <person name="Toyoda A."/>
            <person name="Nozaki H."/>
        </authorList>
    </citation>
    <scope>NUCLEOTIDE SEQUENCE</scope>
    <source>
        <strain evidence="2">NIES-3785</strain>
    </source>
</reference>